<dbReference type="AlphaFoldDB" id="A0A9N7Y7Z3"/>
<sequence length="222" mass="24873">MEREDGASRNPLFSSSAGSESRLVPLVLPDSFNWSPLDSSGAREHLPTNGVSCNRNHLQSFATRKMRAREEQEKRGEHRQTVIPPVEEQCLGAEQRLMCSIFHSPLSLPICIPLFHLAELIQSGQIPLLRRPVQERSYWEQYATRFIGTRSPVGLQAQPQRFVIPPSPSSPRRRRLSVRHRKAGRWRGPGTRSAAATLDACRALPADHLSYGDRWGNPPAGA</sequence>
<evidence type="ECO:0000256" key="1">
    <source>
        <dbReference type="SAM" id="MobiDB-lite"/>
    </source>
</evidence>
<keyword evidence="3" id="KW-1185">Reference proteome</keyword>
<protein>
    <submittedName>
        <fullName evidence="2">Uncharacterized protein</fullName>
    </submittedName>
</protein>
<organism evidence="2 3">
    <name type="scientific">Pleuronectes platessa</name>
    <name type="common">European plaice</name>
    <dbReference type="NCBI Taxonomy" id="8262"/>
    <lineage>
        <taxon>Eukaryota</taxon>
        <taxon>Metazoa</taxon>
        <taxon>Chordata</taxon>
        <taxon>Craniata</taxon>
        <taxon>Vertebrata</taxon>
        <taxon>Euteleostomi</taxon>
        <taxon>Actinopterygii</taxon>
        <taxon>Neopterygii</taxon>
        <taxon>Teleostei</taxon>
        <taxon>Neoteleostei</taxon>
        <taxon>Acanthomorphata</taxon>
        <taxon>Carangaria</taxon>
        <taxon>Pleuronectiformes</taxon>
        <taxon>Pleuronectoidei</taxon>
        <taxon>Pleuronectidae</taxon>
        <taxon>Pleuronectes</taxon>
    </lineage>
</organism>
<feature type="region of interest" description="Disordered" evidence="1">
    <location>
        <begin position="1"/>
        <end position="20"/>
    </location>
</feature>
<comment type="caution">
    <text evidence="2">The sequence shown here is derived from an EMBL/GenBank/DDBJ whole genome shotgun (WGS) entry which is preliminary data.</text>
</comment>
<feature type="region of interest" description="Disordered" evidence="1">
    <location>
        <begin position="163"/>
        <end position="194"/>
    </location>
</feature>
<feature type="compositionally biased region" description="Basic residues" evidence="1">
    <location>
        <begin position="171"/>
        <end position="185"/>
    </location>
</feature>
<evidence type="ECO:0000313" key="2">
    <source>
        <dbReference type="EMBL" id="CAB1416013.1"/>
    </source>
</evidence>
<dbReference type="EMBL" id="CADEAL010000184">
    <property type="protein sequence ID" value="CAB1416013.1"/>
    <property type="molecule type" value="Genomic_DNA"/>
</dbReference>
<accession>A0A9N7Y7Z3</accession>
<proteinExistence type="predicted"/>
<gene>
    <name evidence="2" type="ORF">PLEPLA_LOCUS3732</name>
</gene>
<reference evidence="2" key="1">
    <citation type="submission" date="2020-03" db="EMBL/GenBank/DDBJ databases">
        <authorList>
            <person name="Weist P."/>
        </authorList>
    </citation>
    <scope>NUCLEOTIDE SEQUENCE</scope>
</reference>
<evidence type="ECO:0000313" key="3">
    <source>
        <dbReference type="Proteomes" id="UP001153269"/>
    </source>
</evidence>
<dbReference type="Proteomes" id="UP001153269">
    <property type="component" value="Unassembled WGS sequence"/>
</dbReference>
<name>A0A9N7Y7Z3_PLEPL</name>